<proteinExistence type="predicted"/>
<dbReference type="InterPro" id="IPR019700">
    <property type="entry name" value="Sigma-G_inhibitor_Gin"/>
</dbReference>
<dbReference type="STRING" id="656914.SAMN00017405_1218"/>
<organism evidence="1 2">
    <name type="scientific">Desulfonispora thiosulfatigenes DSM 11270</name>
    <dbReference type="NCBI Taxonomy" id="656914"/>
    <lineage>
        <taxon>Bacteria</taxon>
        <taxon>Bacillati</taxon>
        <taxon>Bacillota</taxon>
        <taxon>Clostridia</taxon>
        <taxon>Eubacteriales</taxon>
        <taxon>Peptococcaceae</taxon>
        <taxon>Desulfonispora</taxon>
    </lineage>
</organism>
<reference evidence="1 2" key="1">
    <citation type="submission" date="2017-04" db="EMBL/GenBank/DDBJ databases">
        <authorList>
            <person name="Afonso C.L."/>
            <person name="Miller P.J."/>
            <person name="Scott M.A."/>
            <person name="Spackman E."/>
            <person name="Goraichik I."/>
            <person name="Dimitrov K.M."/>
            <person name="Suarez D.L."/>
            <person name="Swayne D.E."/>
        </authorList>
    </citation>
    <scope>NUCLEOTIDE SEQUENCE [LARGE SCALE GENOMIC DNA]</scope>
    <source>
        <strain evidence="1 2">DSM 11270</strain>
    </source>
</reference>
<accession>A0A1W1V0X8</accession>
<dbReference type="Pfam" id="PF10764">
    <property type="entry name" value="Gin"/>
    <property type="match status" value="1"/>
</dbReference>
<dbReference type="AlphaFoldDB" id="A0A1W1V0X8"/>
<evidence type="ECO:0000313" key="1">
    <source>
        <dbReference type="EMBL" id="SMB86978.1"/>
    </source>
</evidence>
<gene>
    <name evidence="1" type="ORF">SAMN00017405_1218</name>
</gene>
<dbReference type="Proteomes" id="UP000192731">
    <property type="component" value="Unassembled WGS sequence"/>
</dbReference>
<dbReference type="OrthoDB" id="2083794at2"/>
<protein>
    <submittedName>
        <fullName evidence="1">Inhibitor of sigma-G Gin</fullName>
    </submittedName>
</protein>
<dbReference type="RefSeq" id="WP_084052609.1">
    <property type="nucleotide sequence ID" value="NZ_FWWT01000013.1"/>
</dbReference>
<evidence type="ECO:0000313" key="2">
    <source>
        <dbReference type="Proteomes" id="UP000192731"/>
    </source>
</evidence>
<sequence>MGNVTSKAYKPEAEKKNNLLPKCVLCEKVPQLGINDGFLLSRQFICSDCEKIILSLDYNDKKYQELVEKLRLIMFKKNKKGSF</sequence>
<name>A0A1W1V0X8_DESTI</name>
<dbReference type="EMBL" id="FWWT01000013">
    <property type="protein sequence ID" value="SMB86978.1"/>
    <property type="molecule type" value="Genomic_DNA"/>
</dbReference>
<keyword evidence="2" id="KW-1185">Reference proteome</keyword>